<evidence type="ECO:0000313" key="8">
    <source>
        <dbReference type="EMBL" id="KAG9251356.1"/>
    </source>
</evidence>
<dbReference type="Pfam" id="PF07690">
    <property type="entry name" value="MFS_1"/>
    <property type="match status" value="1"/>
</dbReference>
<evidence type="ECO:0000256" key="6">
    <source>
        <dbReference type="SAM" id="Phobius"/>
    </source>
</evidence>
<dbReference type="Proteomes" id="UP000887229">
    <property type="component" value="Unassembled WGS sequence"/>
</dbReference>
<dbReference type="Gene3D" id="1.20.1720.10">
    <property type="entry name" value="Multidrug resistance protein D"/>
    <property type="match status" value="1"/>
</dbReference>
<feature type="transmembrane region" description="Helical" evidence="6">
    <location>
        <begin position="494"/>
        <end position="513"/>
    </location>
</feature>
<name>A0A9P8CN48_9HYPO</name>
<dbReference type="CDD" id="cd17502">
    <property type="entry name" value="MFS_Azr1_MDR_like"/>
    <property type="match status" value="1"/>
</dbReference>
<evidence type="ECO:0000256" key="3">
    <source>
        <dbReference type="ARBA" id="ARBA00022692"/>
    </source>
</evidence>
<feature type="transmembrane region" description="Helical" evidence="6">
    <location>
        <begin position="385"/>
        <end position="403"/>
    </location>
</feature>
<dbReference type="PROSITE" id="PS50850">
    <property type="entry name" value="MFS"/>
    <property type="match status" value="1"/>
</dbReference>
<feature type="transmembrane region" description="Helical" evidence="6">
    <location>
        <begin position="333"/>
        <end position="352"/>
    </location>
</feature>
<feature type="transmembrane region" description="Helical" evidence="6">
    <location>
        <begin position="182"/>
        <end position="202"/>
    </location>
</feature>
<dbReference type="InterPro" id="IPR001958">
    <property type="entry name" value="Tet-R_TetA/multi-R_MdtG-like"/>
</dbReference>
<keyword evidence="9" id="KW-1185">Reference proteome</keyword>
<keyword evidence="5 6" id="KW-0472">Membrane</keyword>
<dbReference type="RefSeq" id="XP_046115280.1">
    <property type="nucleotide sequence ID" value="XM_046266678.1"/>
</dbReference>
<dbReference type="GO" id="GO:0022857">
    <property type="term" value="F:transmembrane transporter activity"/>
    <property type="evidence" value="ECO:0007669"/>
    <property type="project" value="InterPro"/>
</dbReference>
<dbReference type="InterPro" id="IPR020846">
    <property type="entry name" value="MFS_dom"/>
</dbReference>
<organism evidence="8 9">
    <name type="scientific">Emericellopsis atlantica</name>
    <dbReference type="NCBI Taxonomy" id="2614577"/>
    <lineage>
        <taxon>Eukaryota</taxon>
        <taxon>Fungi</taxon>
        <taxon>Dikarya</taxon>
        <taxon>Ascomycota</taxon>
        <taxon>Pezizomycotina</taxon>
        <taxon>Sordariomycetes</taxon>
        <taxon>Hypocreomycetidae</taxon>
        <taxon>Hypocreales</taxon>
        <taxon>Bionectriaceae</taxon>
        <taxon>Emericellopsis</taxon>
    </lineage>
</organism>
<feature type="transmembrane region" description="Helical" evidence="6">
    <location>
        <begin position="359"/>
        <end position="379"/>
    </location>
</feature>
<accession>A0A9P8CN48</accession>
<dbReference type="OrthoDB" id="10021397at2759"/>
<comment type="subcellular location">
    <subcellularLocation>
        <location evidence="1">Membrane</location>
        <topology evidence="1">Multi-pass membrane protein</topology>
    </subcellularLocation>
</comment>
<dbReference type="Gene3D" id="1.20.1250.20">
    <property type="entry name" value="MFS general substrate transporter like domains"/>
    <property type="match status" value="1"/>
</dbReference>
<feature type="domain" description="Major facilitator superfamily (MFS) profile" evidence="7">
    <location>
        <begin position="29"/>
        <end position="518"/>
    </location>
</feature>
<dbReference type="InterPro" id="IPR011701">
    <property type="entry name" value="MFS"/>
</dbReference>
<dbReference type="FunFam" id="1.20.1250.20:FF:000196">
    <property type="entry name" value="MFS toxin efflux pump (AflT)"/>
    <property type="match status" value="1"/>
</dbReference>
<reference evidence="8" key="1">
    <citation type="journal article" date="2021" name="IMA Fungus">
        <title>Genomic characterization of three marine fungi, including Emericellopsis atlantica sp. nov. with signatures of a generalist lifestyle and marine biomass degradation.</title>
        <authorList>
            <person name="Hagestad O.C."/>
            <person name="Hou L."/>
            <person name="Andersen J.H."/>
            <person name="Hansen E.H."/>
            <person name="Altermark B."/>
            <person name="Li C."/>
            <person name="Kuhnert E."/>
            <person name="Cox R.J."/>
            <person name="Crous P.W."/>
            <person name="Spatafora J.W."/>
            <person name="Lail K."/>
            <person name="Amirebrahimi M."/>
            <person name="Lipzen A."/>
            <person name="Pangilinan J."/>
            <person name="Andreopoulos W."/>
            <person name="Hayes R.D."/>
            <person name="Ng V."/>
            <person name="Grigoriev I.V."/>
            <person name="Jackson S.A."/>
            <person name="Sutton T.D.S."/>
            <person name="Dobson A.D.W."/>
            <person name="Rama T."/>
        </authorList>
    </citation>
    <scope>NUCLEOTIDE SEQUENCE</scope>
    <source>
        <strain evidence="8">TS7</strain>
    </source>
</reference>
<evidence type="ECO:0000259" key="7">
    <source>
        <dbReference type="PROSITE" id="PS50850"/>
    </source>
</evidence>
<evidence type="ECO:0000313" key="9">
    <source>
        <dbReference type="Proteomes" id="UP000887229"/>
    </source>
</evidence>
<comment type="caution">
    <text evidence="8">The sequence shown here is derived from an EMBL/GenBank/DDBJ whole genome shotgun (WGS) entry which is preliminary data.</text>
</comment>
<protein>
    <submittedName>
        <fullName evidence="8">Major facilitator superfamily domain-containing protein</fullName>
    </submittedName>
</protein>
<dbReference type="PANTHER" id="PTHR23501">
    <property type="entry name" value="MAJOR FACILITATOR SUPERFAMILY"/>
    <property type="match status" value="1"/>
</dbReference>
<dbReference type="InterPro" id="IPR036259">
    <property type="entry name" value="MFS_trans_sf"/>
</dbReference>
<feature type="transmembrane region" description="Helical" evidence="6">
    <location>
        <begin position="298"/>
        <end position="321"/>
    </location>
</feature>
<dbReference type="PRINTS" id="PR01035">
    <property type="entry name" value="TCRTETA"/>
</dbReference>
<keyword evidence="2" id="KW-0813">Transport</keyword>
<feature type="transmembrane region" description="Helical" evidence="6">
    <location>
        <begin position="155"/>
        <end position="176"/>
    </location>
</feature>
<keyword evidence="3 6" id="KW-0812">Transmembrane</keyword>
<dbReference type="GO" id="GO:0005886">
    <property type="term" value="C:plasma membrane"/>
    <property type="evidence" value="ECO:0007669"/>
    <property type="project" value="TreeGrafter"/>
</dbReference>
<feature type="transmembrane region" description="Helical" evidence="6">
    <location>
        <begin position="256"/>
        <end position="277"/>
    </location>
</feature>
<proteinExistence type="predicted"/>
<dbReference type="AlphaFoldDB" id="A0A9P8CN48"/>
<evidence type="ECO:0000256" key="4">
    <source>
        <dbReference type="ARBA" id="ARBA00022989"/>
    </source>
</evidence>
<feature type="transmembrane region" description="Helical" evidence="6">
    <location>
        <begin position="118"/>
        <end position="143"/>
    </location>
</feature>
<evidence type="ECO:0000256" key="1">
    <source>
        <dbReference type="ARBA" id="ARBA00004141"/>
    </source>
</evidence>
<gene>
    <name evidence="8" type="ORF">F5Z01DRAFT_728422</name>
</gene>
<evidence type="ECO:0000256" key="5">
    <source>
        <dbReference type="ARBA" id="ARBA00023136"/>
    </source>
</evidence>
<dbReference type="GeneID" id="70297581"/>
<feature type="transmembrane region" description="Helical" evidence="6">
    <location>
        <begin position="223"/>
        <end position="244"/>
    </location>
</feature>
<feature type="transmembrane region" description="Helical" evidence="6">
    <location>
        <begin position="93"/>
        <end position="112"/>
    </location>
</feature>
<evidence type="ECO:0000256" key="2">
    <source>
        <dbReference type="ARBA" id="ARBA00022448"/>
    </source>
</evidence>
<dbReference type="EMBL" id="MU251268">
    <property type="protein sequence ID" value="KAG9251356.1"/>
    <property type="molecule type" value="Genomic_DNA"/>
</dbReference>
<dbReference type="SUPFAM" id="SSF103473">
    <property type="entry name" value="MFS general substrate transporter"/>
    <property type="match status" value="1"/>
</dbReference>
<sequence length="532" mass="56676">MPDEKQDHQEHGAAERAEEYPSKKVLLPIVLSVCLANFLASLDRTIIGVAVPAISNEFESFHDISWYESAYLLTFAALQLPMGKIYTFFRAKWVFSLFVVIFQVGSIISATAPSSAAFIVGRAVAGIGCAGLSTGGQVIFVDILPLEKRPKYQGLLAATFGVAAVAGPLLGGVFSTKATWRWCFWINLPIGALALVMLLFLLPSRPAPKKRSEESLAYKIRQFDPVGTSLLIPGLILLLLALQWGGEENDWGSPKVLGTLVPGLVLLLSFAASQAWIGNNGTVPPRLLRQRSIAAASVASLGVGSALIIVTFYLPIWYQAIQGLSAVDAGVRMLAYFIGTVVFVIGSGAAVSKLGYYTPWLMAGTVLMAIGCGLLSTLRVSSPDAHVIGFQILFGAGLGFSLAQPINAVQTVLPREDIPTGLTVVNFMNFVGGTIFVSVSQGVLTGTLRSELRRSVPDLDISAILGQGATDLSHSVSSDQLPLVLVAYNIGLRHVFYCAMAVSCLAFAASCFLEWRTVKPPQGNTQAGHDAS</sequence>
<feature type="transmembrane region" description="Helical" evidence="6">
    <location>
        <begin position="424"/>
        <end position="444"/>
    </location>
</feature>
<keyword evidence="4 6" id="KW-1133">Transmembrane helix</keyword>
<dbReference type="PANTHER" id="PTHR23501:SF198">
    <property type="entry name" value="AZOLE RESISTANCE PROTEIN 1-RELATED"/>
    <property type="match status" value="1"/>
</dbReference>